<dbReference type="STRING" id="413434.SAMN04488132_105176"/>
<name>A0A1T4P729_9BACT</name>
<dbReference type="InterPro" id="IPR043741">
    <property type="entry name" value="DUF5686"/>
</dbReference>
<dbReference type="Proteomes" id="UP000190888">
    <property type="component" value="Unassembled WGS sequence"/>
</dbReference>
<sequence length="851" mass="99021">MFVKKTDRNPFVVPYLCLLLLLPLLAGAQQRGNIHGRVINNFTKEPVPFASIFWKKAGSGGVTDSAGNFSLKLSHHPEDTLVVSYVGFTELQRPFRNTYKDTAAITLVLQQVNLGHSVEVKSKFNKGLRWWKAIVANKARNNPYRHDNYAYELYNKLELDINNVNQQYFDKKLLKPFAFILDNIDSVSEKKPFLPVYMTEALSDYYYSTNPYKAREEIKAAKTDGLKNESLLQFLGGINQKTNVYEDYTNAFGKEFISPLSSVGDRYYNYKGADTQYIGGQRYLHLFFTPKREGENTFSGDCWIHGGNWGIYRINLNISATANINFVNRLSVVQEFTLTPDSVWMFAKDKLVVDISPLGKEKVSFIGRKTSTYRNVRINDPAITQKLALNSQKEEVLVLEDARQKGSDYWNEQRHEKLSVNEMKVYKMMDTIKTIPAFIKYTNAITFILDGHKKFGPIEIGPWYKWVSANQLERFRLRFDLGTTAEFSKYLRLHGYLAYGFKDARLKGRFDVTYKLPKQQGLTLYGSYTNDLDNGRTRYNDEDITTDNMFSQLIRRPNTRQKFLGVEEVKFSVNKEWKNKLSVQPFFSRTNYETHTPLPEKKLLLSHPMQENIVSSELGVRLRYAPGERTISRHRKEMKLKSHQPVFEARLAMGVRNLFASNYEYKRVSANITQSTRIPGWGKINYMLYGGKVFTNEPLPFMLLETHPGNEIYYYNRQAFNLMNRFEYVSDRYVGINFEHNIEKKLLNLLPFMRKSNMRQFWNVKTVWGNLSDANRRLNITDYYYEYRMRSLRGGFYTEAGTGLENIFKVLRIDLVWRFAPLRNIPPGFPPSIFKSNTNDFGIFGSVKLQF</sequence>
<gene>
    <name evidence="1" type="ORF">SAMN04488132_105176</name>
</gene>
<keyword evidence="2" id="KW-1185">Reference proteome</keyword>
<reference evidence="1 2" key="1">
    <citation type="submission" date="2017-02" db="EMBL/GenBank/DDBJ databases">
        <authorList>
            <person name="Peterson S.W."/>
        </authorList>
    </citation>
    <scope>NUCLEOTIDE SEQUENCE [LARGE SCALE GENOMIC DNA]</scope>
    <source>
        <strain evidence="1 2">DSM 22335</strain>
    </source>
</reference>
<protein>
    <submittedName>
        <fullName evidence="1">CarboxypepD_reg-like domain-containing protein</fullName>
    </submittedName>
</protein>
<dbReference type="Pfam" id="PF13715">
    <property type="entry name" value="CarbopepD_reg_2"/>
    <property type="match status" value="1"/>
</dbReference>
<dbReference type="SUPFAM" id="SSF49464">
    <property type="entry name" value="Carboxypeptidase regulatory domain-like"/>
    <property type="match status" value="1"/>
</dbReference>
<dbReference type="InterPro" id="IPR008969">
    <property type="entry name" value="CarboxyPept-like_regulatory"/>
</dbReference>
<dbReference type="EMBL" id="FUWH01000005">
    <property type="protein sequence ID" value="SJZ87016.1"/>
    <property type="molecule type" value="Genomic_DNA"/>
</dbReference>
<proteinExistence type="predicted"/>
<evidence type="ECO:0000313" key="2">
    <source>
        <dbReference type="Proteomes" id="UP000190888"/>
    </source>
</evidence>
<dbReference type="Pfam" id="PF18939">
    <property type="entry name" value="DUF5686"/>
    <property type="match status" value="1"/>
</dbReference>
<evidence type="ECO:0000313" key="1">
    <source>
        <dbReference type="EMBL" id="SJZ87016.1"/>
    </source>
</evidence>
<accession>A0A1T4P729</accession>
<organism evidence="1 2">
    <name type="scientific">Sediminibacterium ginsengisoli</name>
    <dbReference type="NCBI Taxonomy" id="413434"/>
    <lineage>
        <taxon>Bacteria</taxon>
        <taxon>Pseudomonadati</taxon>
        <taxon>Bacteroidota</taxon>
        <taxon>Chitinophagia</taxon>
        <taxon>Chitinophagales</taxon>
        <taxon>Chitinophagaceae</taxon>
        <taxon>Sediminibacterium</taxon>
    </lineage>
</organism>
<dbReference type="AlphaFoldDB" id="A0A1T4P729"/>
<dbReference type="OrthoDB" id="983143at2"/>